<evidence type="ECO:0000313" key="2">
    <source>
        <dbReference type="Proteomes" id="UP001595796"/>
    </source>
</evidence>
<evidence type="ECO:0000313" key="1">
    <source>
        <dbReference type="EMBL" id="MFC5066770.1"/>
    </source>
</evidence>
<keyword evidence="2" id="KW-1185">Reference proteome</keyword>
<dbReference type="Proteomes" id="UP001595796">
    <property type="component" value="Unassembled WGS sequence"/>
</dbReference>
<proteinExistence type="predicted"/>
<comment type="caution">
    <text evidence="1">The sequence shown here is derived from an EMBL/GenBank/DDBJ whole genome shotgun (WGS) entry which is preliminary data.</text>
</comment>
<accession>A0ABV9YVD6</accession>
<name>A0ABV9YVD6_9HYPH</name>
<dbReference type="RefSeq" id="WP_114955530.1">
    <property type="nucleotide sequence ID" value="NZ_JBHSJF010000001.1"/>
</dbReference>
<gene>
    <name evidence="1" type="ORF">ACFPFW_01910</name>
</gene>
<protein>
    <submittedName>
        <fullName evidence="1">Uncharacterized protein</fullName>
    </submittedName>
</protein>
<sequence length="113" mass="11957">MAALLLSSGLIVGILVAVPDDCATAKEVVAETQGEAARITVIDDRAELQLALDFMFRNSNASPPPAESLVVIERTTNAEIVMFERGCAATKAISSPDLAARMLRAARPKDGFI</sequence>
<organism evidence="1 2">
    <name type="scientific">Flaviflagellibacter deserti</name>
    <dbReference type="NCBI Taxonomy" id="2267266"/>
    <lineage>
        <taxon>Bacteria</taxon>
        <taxon>Pseudomonadati</taxon>
        <taxon>Pseudomonadota</taxon>
        <taxon>Alphaproteobacteria</taxon>
        <taxon>Hyphomicrobiales</taxon>
        <taxon>Flaviflagellibacter</taxon>
    </lineage>
</organism>
<reference evidence="2" key="1">
    <citation type="journal article" date="2019" name="Int. J. Syst. Evol. Microbiol.">
        <title>The Global Catalogue of Microorganisms (GCM) 10K type strain sequencing project: providing services to taxonomists for standard genome sequencing and annotation.</title>
        <authorList>
            <consortium name="The Broad Institute Genomics Platform"/>
            <consortium name="The Broad Institute Genome Sequencing Center for Infectious Disease"/>
            <person name="Wu L."/>
            <person name="Ma J."/>
        </authorList>
    </citation>
    <scope>NUCLEOTIDE SEQUENCE [LARGE SCALE GENOMIC DNA]</scope>
    <source>
        <strain evidence="2">CGMCC 1.16444</strain>
    </source>
</reference>
<dbReference type="EMBL" id="JBHSJF010000001">
    <property type="protein sequence ID" value="MFC5066770.1"/>
    <property type="molecule type" value="Genomic_DNA"/>
</dbReference>